<organism evidence="2 3">
    <name type="scientific">Acinetobacter indicus</name>
    <dbReference type="NCBI Taxonomy" id="756892"/>
    <lineage>
        <taxon>Bacteria</taxon>
        <taxon>Pseudomonadati</taxon>
        <taxon>Pseudomonadota</taxon>
        <taxon>Gammaproteobacteria</taxon>
        <taxon>Moraxellales</taxon>
        <taxon>Moraxellaceae</taxon>
        <taxon>Acinetobacter</taxon>
    </lineage>
</organism>
<keyword evidence="2" id="KW-0269">Exonuclease</keyword>
<feature type="domain" description="Endonuclease/exonuclease/phosphatase" evidence="1">
    <location>
        <begin position="4"/>
        <end position="225"/>
    </location>
</feature>
<dbReference type="Pfam" id="PF03372">
    <property type="entry name" value="Exo_endo_phos"/>
    <property type="match status" value="1"/>
</dbReference>
<evidence type="ECO:0000313" key="3">
    <source>
        <dbReference type="Proteomes" id="UP000593812"/>
    </source>
</evidence>
<keyword evidence="2" id="KW-0255">Endonuclease</keyword>
<dbReference type="AlphaFoldDB" id="A0A7S7AE11"/>
<dbReference type="GO" id="GO:0004519">
    <property type="term" value="F:endonuclease activity"/>
    <property type="evidence" value="ECO:0007669"/>
    <property type="project" value="UniProtKB-KW"/>
</dbReference>
<reference evidence="2 3" key="1">
    <citation type="submission" date="2020-02" db="EMBL/GenBank/DDBJ databases">
        <title>Tigecycline-resistant Acinetobacter species from pigs and migratory birds.</title>
        <authorList>
            <person name="Chen C."/>
            <person name="Sun J."/>
            <person name="Liao X.-P."/>
            <person name="Liu Y.-H."/>
        </authorList>
    </citation>
    <scope>NUCLEOTIDE SEQUENCE [LARGE SCALE GENOMIC DNA]</scope>
    <source>
        <strain evidence="2 3">C15_T</strain>
    </source>
</reference>
<evidence type="ECO:0000313" key="2">
    <source>
        <dbReference type="EMBL" id="QOW42216.1"/>
    </source>
</evidence>
<proteinExistence type="predicted"/>
<keyword evidence="2" id="KW-0378">Hydrolase</keyword>
<accession>A0A7S7AE11</accession>
<dbReference type="EMBL" id="CP048654">
    <property type="protein sequence ID" value="QOW42216.1"/>
    <property type="molecule type" value="Genomic_DNA"/>
</dbReference>
<keyword evidence="2" id="KW-0540">Nuclease</keyword>
<dbReference type="RefSeq" id="WP_180192148.1">
    <property type="nucleotide sequence ID" value="NZ_CP048654.1"/>
</dbReference>
<dbReference type="Gene3D" id="3.60.10.10">
    <property type="entry name" value="Endonuclease/exonuclease/phosphatase"/>
    <property type="match status" value="1"/>
</dbReference>
<dbReference type="InterPro" id="IPR036691">
    <property type="entry name" value="Endo/exonu/phosph_ase_sf"/>
</dbReference>
<name>A0A7S7AE11_9GAMM</name>
<dbReference type="GO" id="GO:0004527">
    <property type="term" value="F:exonuclease activity"/>
    <property type="evidence" value="ECO:0007669"/>
    <property type="project" value="UniProtKB-KW"/>
</dbReference>
<dbReference type="SUPFAM" id="SSF56219">
    <property type="entry name" value="DNase I-like"/>
    <property type="match status" value="1"/>
</dbReference>
<dbReference type="InterPro" id="IPR005135">
    <property type="entry name" value="Endo/exonuclease/phosphatase"/>
</dbReference>
<dbReference type="Proteomes" id="UP000593812">
    <property type="component" value="Chromosome"/>
</dbReference>
<protein>
    <submittedName>
        <fullName evidence="2">Endonuclease/exonuclease/phosphatase family protein</fullName>
    </submittedName>
</protein>
<evidence type="ECO:0000259" key="1">
    <source>
        <dbReference type="Pfam" id="PF03372"/>
    </source>
</evidence>
<sequence>MKIVTWNCNGAFRNKIEPILQFDADIYIIQECEHTEQAKKIYRQYFFNFVWKGNNKNKGIGVFTKDALSLEVLDWQDNKLELFLPIQVNQSFTLLAVWAKHANSPTFAYIGQIWKYLQLHQLKMQNIPLIIGGDFNSNSQWDVWDRWWNHSDVIRIFNDLKIKSLYHHISNEKQGQESQATFFLQRNLAKAYHIDYMFASEQFWKIDQASMQVGDQTPWLSLSDHLPLYFDLAPKFEK</sequence>
<gene>
    <name evidence="2" type="ORF">G0027_04715</name>
</gene>